<accession>A0ABV7EFV2</accession>
<reference evidence="3" key="1">
    <citation type="journal article" date="2019" name="Int. J. Syst. Evol. Microbiol.">
        <title>The Global Catalogue of Microorganisms (GCM) 10K type strain sequencing project: providing services to taxonomists for standard genome sequencing and annotation.</title>
        <authorList>
            <consortium name="The Broad Institute Genomics Platform"/>
            <consortium name="The Broad Institute Genome Sequencing Center for Infectious Disease"/>
            <person name="Wu L."/>
            <person name="Ma J."/>
        </authorList>
    </citation>
    <scope>NUCLEOTIDE SEQUENCE [LARGE SCALE GENOMIC DNA]</scope>
    <source>
        <strain evidence="3">KCTC 52606</strain>
    </source>
</reference>
<evidence type="ECO:0000313" key="3">
    <source>
        <dbReference type="Proteomes" id="UP001595378"/>
    </source>
</evidence>
<dbReference type="InterPro" id="IPR018895">
    <property type="entry name" value="DUF2474"/>
</dbReference>
<proteinExistence type="predicted"/>
<keyword evidence="3" id="KW-1185">Reference proteome</keyword>
<dbReference type="EMBL" id="JBHRSU010000005">
    <property type="protein sequence ID" value="MFC3100441.1"/>
    <property type="molecule type" value="Genomic_DNA"/>
</dbReference>
<keyword evidence="1" id="KW-0812">Transmembrane</keyword>
<dbReference type="Pfam" id="PF10617">
    <property type="entry name" value="DUF2474"/>
    <property type="match status" value="1"/>
</dbReference>
<gene>
    <name evidence="2" type="ORF">ACFODK_06005</name>
</gene>
<organism evidence="2 3">
    <name type="scientific">Alteraurantiacibacter lauratis</name>
    <dbReference type="NCBI Taxonomy" id="2054627"/>
    <lineage>
        <taxon>Bacteria</taxon>
        <taxon>Pseudomonadati</taxon>
        <taxon>Pseudomonadota</taxon>
        <taxon>Alphaproteobacteria</taxon>
        <taxon>Sphingomonadales</taxon>
        <taxon>Erythrobacteraceae</taxon>
        <taxon>Alteraurantiacibacter</taxon>
    </lineage>
</organism>
<keyword evidence="1" id="KW-1133">Transmembrane helix</keyword>
<evidence type="ECO:0000313" key="2">
    <source>
        <dbReference type="EMBL" id="MFC3100441.1"/>
    </source>
</evidence>
<evidence type="ECO:0000256" key="1">
    <source>
        <dbReference type="SAM" id="Phobius"/>
    </source>
</evidence>
<protein>
    <submittedName>
        <fullName evidence="2">DUF2474 family protein</fullName>
    </submittedName>
</protein>
<name>A0ABV7EFV2_9SPHN</name>
<sequence length="35" mass="3827">MRKGLKQLGWFVAIWALSVLAITAVGFVIRTVIAP</sequence>
<dbReference type="Proteomes" id="UP001595378">
    <property type="component" value="Unassembled WGS sequence"/>
</dbReference>
<dbReference type="RefSeq" id="WP_336917695.1">
    <property type="nucleotide sequence ID" value="NZ_JBANRN010000002.1"/>
</dbReference>
<comment type="caution">
    <text evidence="2">The sequence shown here is derived from an EMBL/GenBank/DDBJ whole genome shotgun (WGS) entry which is preliminary data.</text>
</comment>
<keyword evidence="1" id="KW-0472">Membrane</keyword>
<feature type="transmembrane region" description="Helical" evidence="1">
    <location>
        <begin position="12"/>
        <end position="33"/>
    </location>
</feature>